<protein>
    <submittedName>
        <fullName evidence="1">Uncharacterized protein</fullName>
    </submittedName>
</protein>
<proteinExistence type="predicted"/>
<evidence type="ECO:0000313" key="1">
    <source>
        <dbReference type="EMBL" id="GBP76766.1"/>
    </source>
</evidence>
<reference evidence="1 2" key="1">
    <citation type="journal article" date="2019" name="Commun. Biol.">
        <title>The bagworm genome reveals a unique fibroin gene that provides high tensile strength.</title>
        <authorList>
            <person name="Kono N."/>
            <person name="Nakamura H."/>
            <person name="Ohtoshi R."/>
            <person name="Tomita M."/>
            <person name="Numata K."/>
            <person name="Arakawa K."/>
        </authorList>
    </citation>
    <scope>NUCLEOTIDE SEQUENCE [LARGE SCALE GENOMIC DNA]</scope>
</reference>
<comment type="caution">
    <text evidence="1">The sequence shown here is derived from an EMBL/GenBank/DDBJ whole genome shotgun (WGS) entry which is preliminary data.</text>
</comment>
<keyword evidence="2" id="KW-1185">Reference proteome</keyword>
<dbReference type="EMBL" id="BGZK01001303">
    <property type="protein sequence ID" value="GBP76766.1"/>
    <property type="molecule type" value="Genomic_DNA"/>
</dbReference>
<name>A0A4C1YKP3_EUMVA</name>
<sequence>MSHETAPPVQCDGWTCGPSTLTFVTFTNQHHYRETSTGERHLPFLRRKLIPHGMPFDEGLNKERVGRRRKLQSGLFSHVTPPADKSLLPQSESRFVTQFPTKLIVSRHRHVRPSGSCRPGDAERCLPFDLLPKIDLSFDIVLFFMATGRRSSCTTRRQKYTHRTRLQDFFSDRHSFCSFCRSYFRAPKIGSTPQHHLQRRGPRGRITRACTHGRLSSITARGRADSRM</sequence>
<dbReference type="Proteomes" id="UP000299102">
    <property type="component" value="Unassembled WGS sequence"/>
</dbReference>
<evidence type="ECO:0000313" key="2">
    <source>
        <dbReference type="Proteomes" id="UP000299102"/>
    </source>
</evidence>
<organism evidence="1 2">
    <name type="scientific">Eumeta variegata</name>
    <name type="common">Bagworm moth</name>
    <name type="synonym">Eumeta japonica</name>
    <dbReference type="NCBI Taxonomy" id="151549"/>
    <lineage>
        <taxon>Eukaryota</taxon>
        <taxon>Metazoa</taxon>
        <taxon>Ecdysozoa</taxon>
        <taxon>Arthropoda</taxon>
        <taxon>Hexapoda</taxon>
        <taxon>Insecta</taxon>
        <taxon>Pterygota</taxon>
        <taxon>Neoptera</taxon>
        <taxon>Endopterygota</taxon>
        <taxon>Lepidoptera</taxon>
        <taxon>Glossata</taxon>
        <taxon>Ditrysia</taxon>
        <taxon>Tineoidea</taxon>
        <taxon>Psychidae</taxon>
        <taxon>Oiketicinae</taxon>
        <taxon>Eumeta</taxon>
    </lineage>
</organism>
<dbReference type="AlphaFoldDB" id="A0A4C1YKP3"/>
<gene>
    <name evidence="1" type="ORF">EVAR_57291_1</name>
</gene>
<accession>A0A4C1YKP3</accession>